<dbReference type="InterPro" id="IPR018200">
    <property type="entry name" value="USP_CS"/>
</dbReference>
<protein>
    <recommendedName>
        <fullName evidence="1">USP domain-containing protein</fullName>
    </recommendedName>
</protein>
<dbReference type="GO" id="GO:0004843">
    <property type="term" value="F:cysteine-type deubiquitinase activity"/>
    <property type="evidence" value="ECO:0007669"/>
    <property type="project" value="InterPro"/>
</dbReference>
<proteinExistence type="predicted"/>
<dbReference type="InterPro" id="IPR050185">
    <property type="entry name" value="Ub_carboxyl-term_hydrolase"/>
</dbReference>
<dbReference type="InterPro" id="IPR001394">
    <property type="entry name" value="Peptidase_C19_UCH"/>
</dbReference>
<evidence type="ECO:0000313" key="2">
    <source>
        <dbReference type="EMBL" id="QHT38548.1"/>
    </source>
</evidence>
<dbReference type="InterPro" id="IPR028889">
    <property type="entry name" value="USP"/>
</dbReference>
<organism evidence="2">
    <name type="scientific">viral metagenome</name>
    <dbReference type="NCBI Taxonomy" id="1070528"/>
    <lineage>
        <taxon>unclassified sequences</taxon>
        <taxon>metagenomes</taxon>
        <taxon>organismal metagenomes</taxon>
    </lineage>
</organism>
<dbReference type="PROSITE" id="PS00973">
    <property type="entry name" value="USP_2"/>
    <property type="match status" value="1"/>
</dbReference>
<dbReference type="CDD" id="cd02674">
    <property type="entry name" value="Peptidase_C19R"/>
    <property type="match status" value="1"/>
</dbReference>
<dbReference type="GO" id="GO:0016579">
    <property type="term" value="P:protein deubiquitination"/>
    <property type="evidence" value="ECO:0007669"/>
    <property type="project" value="InterPro"/>
</dbReference>
<feature type="domain" description="USP" evidence="1">
    <location>
        <begin position="13"/>
        <end position="345"/>
    </location>
</feature>
<dbReference type="SUPFAM" id="SSF54001">
    <property type="entry name" value="Cysteine proteinases"/>
    <property type="match status" value="1"/>
</dbReference>
<sequence>MFRFNSYSDKGLTGLSNMGNTCFANTCIQMLSHTYELNEVLNLGKYKQFLKNTPESKLLTEWDTLRRLMWSQNCIIEPARFIQTIQRVAAVKGRVLFTGFAQNDVSEFLLFVIDCFHTGISRPVNMNIKGDSKTSTDKLAVMVYDMIKSTYSKEYSEVWNIFYGTHISEIVSMQDHTTVLSQTPEPFFTISLPIPSTTPQTDIYTCMNEYVKGEELVGENAWFNEKTKQKEHVVKRIKYWGFPTILCIDFKRFDSTNKKKQNLVVFPLEDFNLTNYVVGYNKHSYIYDLYGVCNHSGSVLGGHYTGYVKNANGKWYEFNDTNVTLVTNPSVVISPRAYCLFYRKKSVV</sequence>
<dbReference type="InterPro" id="IPR038765">
    <property type="entry name" value="Papain-like_cys_pep_sf"/>
</dbReference>
<accession>A0A6C0FA38</accession>
<name>A0A6C0FA38_9ZZZZ</name>
<evidence type="ECO:0000259" key="1">
    <source>
        <dbReference type="PROSITE" id="PS50235"/>
    </source>
</evidence>
<dbReference type="Pfam" id="PF00443">
    <property type="entry name" value="UCH"/>
    <property type="match status" value="1"/>
</dbReference>
<dbReference type="PROSITE" id="PS50235">
    <property type="entry name" value="USP_3"/>
    <property type="match status" value="1"/>
</dbReference>
<dbReference type="Gene3D" id="3.90.70.10">
    <property type="entry name" value="Cysteine proteinases"/>
    <property type="match status" value="1"/>
</dbReference>
<dbReference type="AlphaFoldDB" id="A0A6C0FA38"/>
<dbReference type="EMBL" id="MN738832">
    <property type="protein sequence ID" value="QHT38548.1"/>
    <property type="molecule type" value="Genomic_DNA"/>
</dbReference>
<dbReference type="PANTHER" id="PTHR21646">
    <property type="entry name" value="UBIQUITIN CARBOXYL-TERMINAL HYDROLASE"/>
    <property type="match status" value="1"/>
</dbReference>
<reference evidence="2" key="1">
    <citation type="journal article" date="2020" name="Nature">
        <title>Giant virus diversity and host interactions through global metagenomics.</title>
        <authorList>
            <person name="Schulz F."/>
            <person name="Roux S."/>
            <person name="Paez-Espino D."/>
            <person name="Jungbluth S."/>
            <person name="Walsh D.A."/>
            <person name="Denef V.J."/>
            <person name="McMahon K.D."/>
            <person name="Konstantinidis K.T."/>
            <person name="Eloe-Fadrosh E.A."/>
            <person name="Kyrpides N.C."/>
            <person name="Woyke T."/>
        </authorList>
    </citation>
    <scope>NUCLEOTIDE SEQUENCE</scope>
    <source>
        <strain evidence="2">GVMAG-S-ERX556106-38</strain>
    </source>
</reference>